<feature type="transmembrane region" description="Helical" evidence="1">
    <location>
        <begin position="55"/>
        <end position="77"/>
    </location>
</feature>
<sequence>MAHTGSFSLTTAKLFSSVIYSAAVPVVIVLVGAMVAGVESTTGLHIWFRRGDLDIGLSLLTGGTLVFFYTTGLVVRLEQLIRPGLIDHVRQTFILYMAGIVLGSWLVVWYRELGGGLQYGYGGVLFLTILQGIVVNALTLAHINRRAKGA</sequence>
<dbReference type="Proteomes" id="UP001501337">
    <property type="component" value="Unassembled WGS sequence"/>
</dbReference>
<keyword evidence="3" id="KW-1185">Reference proteome</keyword>
<evidence type="ECO:0000256" key="1">
    <source>
        <dbReference type="SAM" id="Phobius"/>
    </source>
</evidence>
<reference evidence="3" key="1">
    <citation type="journal article" date="2019" name="Int. J. Syst. Evol. Microbiol.">
        <title>The Global Catalogue of Microorganisms (GCM) 10K type strain sequencing project: providing services to taxonomists for standard genome sequencing and annotation.</title>
        <authorList>
            <consortium name="The Broad Institute Genomics Platform"/>
            <consortium name="The Broad Institute Genome Sequencing Center for Infectious Disease"/>
            <person name="Wu L."/>
            <person name="Ma J."/>
        </authorList>
    </citation>
    <scope>NUCLEOTIDE SEQUENCE [LARGE SCALE GENOMIC DNA]</scope>
    <source>
        <strain evidence="3">JCM 17555</strain>
    </source>
</reference>
<proteinExistence type="predicted"/>
<dbReference type="RefSeq" id="WP_344805845.1">
    <property type="nucleotide sequence ID" value="NZ_BAABBO010000009.1"/>
</dbReference>
<keyword evidence="1" id="KW-0472">Membrane</keyword>
<name>A0ABP7P9L1_9GAMM</name>
<evidence type="ECO:0000313" key="2">
    <source>
        <dbReference type="EMBL" id="GAA3961902.1"/>
    </source>
</evidence>
<feature type="transmembrane region" description="Helical" evidence="1">
    <location>
        <begin position="12"/>
        <end position="35"/>
    </location>
</feature>
<keyword evidence="1" id="KW-0812">Transmembrane</keyword>
<comment type="caution">
    <text evidence="2">The sequence shown here is derived from an EMBL/GenBank/DDBJ whole genome shotgun (WGS) entry which is preliminary data.</text>
</comment>
<keyword evidence="1" id="KW-1133">Transmembrane helix</keyword>
<feature type="transmembrane region" description="Helical" evidence="1">
    <location>
        <begin position="122"/>
        <end position="143"/>
    </location>
</feature>
<feature type="transmembrane region" description="Helical" evidence="1">
    <location>
        <begin position="89"/>
        <end position="110"/>
    </location>
</feature>
<dbReference type="EMBL" id="BAABBO010000009">
    <property type="protein sequence ID" value="GAA3961902.1"/>
    <property type="molecule type" value="Genomic_DNA"/>
</dbReference>
<organism evidence="2 3">
    <name type="scientific">Allohahella marinimesophila</name>
    <dbReference type="NCBI Taxonomy" id="1054972"/>
    <lineage>
        <taxon>Bacteria</taxon>
        <taxon>Pseudomonadati</taxon>
        <taxon>Pseudomonadota</taxon>
        <taxon>Gammaproteobacteria</taxon>
        <taxon>Oceanospirillales</taxon>
        <taxon>Hahellaceae</taxon>
        <taxon>Allohahella</taxon>
    </lineage>
</organism>
<gene>
    <name evidence="2" type="ORF">GCM10022278_19920</name>
</gene>
<protein>
    <submittedName>
        <fullName evidence="2">Uncharacterized protein</fullName>
    </submittedName>
</protein>
<accession>A0ABP7P9L1</accession>
<evidence type="ECO:0000313" key="3">
    <source>
        <dbReference type="Proteomes" id="UP001501337"/>
    </source>
</evidence>